<accession>A0A8S9ZIF7</accession>
<feature type="coiled-coil region" evidence="1">
    <location>
        <begin position="82"/>
        <end position="128"/>
    </location>
</feature>
<keyword evidence="3" id="KW-1185">Reference proteome</keyword>
<reference evidence="2" key="1">
    <citation type="journal article" date="2020" name="Ecol. Evol.">
        <title>Genome structure and content of the rice root-knot nematode (Meloidogyne graminicola).</title>
        <authorList>
            <person name="Phan N.T."/>
            <person name="Danchin E.G.J."/>
            <person name="Klopp C."/>
            <person name="Perfus-Barbeoch L."/>
            <person name="Kozlowski D.K."/>
            <person name="Koutsovoulos G.D."/>
            <person name="Lopez-Roques C."/>
            <person name="Bouchez O."/>
            <person name="Zahm M."/>
            <person name="Besnard G."/>
            <person name="Bellafiore S."/>
        </authorList>
    </citation>
    <scope>NUCLEOTIDE SEQUENCE</scope>
    <source>
        <strain evidence="2">VN-18</strain>
    </source>
</reference>
<evidence type="ECO:0000256" key="1">
    <source>
        <dbReference type="SAM" id="Coils"/>
    </source>
</evidence>
<dbReference type="EMBL" id="JABEBT010000085">
    <property type="protein sequence ID" value="KAF7633086.1"/>
    <property type="molecule type" value="Genomic_DNA"/>
</dbReference>
<dbReference type="OrthoDB" id="5847319at2759"/>
<proteinExistence type="predicted"/>
<evidence type="ECO:0000313" key="3">
    <source>
        <dbReference type="Proteomes" id="UP000605970"/>
    </source>
</evidence>
<sequence length="163" mass="19322">MDILNALVENVQNLSENMLSGINLTQPTEEQRISCIVSNFYKKICTRENIQNLLTKYQLQLFQIKEVNNETIRYANICSTRMGRVQQTLSEYAEQMNKLEQQFRPNNLNNWNVEIVQMGKEMNELEKQILQTELFIFELERIKEKKNNNIKKGINENIEDMTK</sequence>
<organism evidence="2 3">
    <name type="scientific">Meloidogyne graminicola</name>
    <dbReference type="NCBI Taxonomy" id="189291"/>
    <lineage>
        <taxon>Eukaryota</taxon>
        <taxon>Metazoa</taxon>
        <taxon>Ecdysozoa</taxon>
        <taxon>Nematoda</taxon>
        <taxon>Chromadorea</taxon>
        <taxon>Rhabditida</taxon>
        <taxon>Tylenchina</taxon>
        <taxon>Tylenchomorpha</taxon>
        <taxon>Tylenchoidea</taxon>
        <taxon>Meloidogynidae</taxon>
        <taxon>Meloidogyninae</taxon>
        <taxon>Meloidogyne</taxon>
    </lineage>
</organism>
<evidence type="ECO:0000313" key="2">
    <source>
        <dbReference type="EMBL" id="KAF7633086.1"/>
    </source>
</evidence>
<gene>
    <name evidence="2" type="ORF">Mgra_00007515</name>
</gene>
<dbReference type="AlphaFoldDB" id="A0A8S9ZIF7"/>
<name>A0A8S9ZIF7_9BILA</name>
<comment type="caution">
    <text evidence="2">The sequence shown here is derived from an EMBL/GenBank/DDBJ whole genome shotgun (WGS) entry which is preliminary data.</text>
</comment>
<keyword evidence="1" id="KW-0175">Coiled coil</keyword>
<dbReference type="Proteomes" id="UP000605970">
    <property type="component" value="Unassembled WGS sequence"/>
</dbReference>
<protein>
    <submittedName>
        <fullName evidence="2">Uncharacterized protein</fullName>
    </submittedName>
</protein>